<dbReference type="InterPro" id="IPR002491">
    <property type="entry name" value="ABC_transptr_periplasmic_BD"/>
</dbReference>
<evidence type="ECO:0000259" key="2">
    <source>
        <dbReference type="PROSITE" id="PS50983"/>
    </source>
</evidence>
<dbReference type="Gene3D" id="3.40.50.1980">
    <property type="entry name" value="Nitrogenase molybdenum iron protein domain"/>
    <property type="match status" value="2"/>
</dbReference>
<evidence type="ECO:0000256" key="1">
    <source>
        <dbReference type="ARBA" id="ARBA00022729"/>
    </source>
</evidence>
<dbReference type="InterPro" id="IPR050902">
    <property type="entry name" value="ABC_Transporter_SBP"/>
</dbReference>
<dbReference type="RefSeq" id="WP_132542563.1">
    <property type="nucleotide sequence ID" value="NZ_SLWY01000011.1"/>
</dbReference>
<proteinExistence type="predicted"/>
<sequence length="285" mass="30883">MPTLPPLAPHRPVDALGRPIPPAAAGARIACLVPSITELLFALGLGTQVVARTHYCVHPAEAVAAVPAVGGTKKIKHRALRALAPTHVIVNIDENPREMAEALAEYVSQVIVTHPLGPHDNLALYRLLGAVFGRQDEAERLCGALTAGFGRLAARAWPPRRVLYLIWREPWMSVSRDTYIARTLALVNWQTWVAPTNMRYPSLDLSAEVLAAVDTVLLSSEPYRFTAADTASLAAEHALDPARVRLIDAEMVSWYGSRAIAGLDYLEAFAAAGRTPARGRLSRLT</sequence>
<accession>A0A4R2L394</accession>
<evidence type="ECO:0000313" key="3">
    <source>
        <dbReference type="EMBL" id="TCO80843.1"/>
    </source>
</evidence>
<dbReference type="EMBL" id="SLWY01000011">
    <property type="protein sequence ID" value="TCO80843.1"/>
    <property type="molecule type" value="Genomic_DNA"/>
</dbReference>
<keyword evidence="1" id="KW-0732">Signal</keyword>
<dbReference type="PANTHER" id="PTHR30535:SF35">
    <property type="entry name" value="PERIPLASMIC BINDING PROTEIN"/>
    <property type="match status" value="1"/>
</dbReference>
<reference evidence="3 4" key="1">
    <citation type="submission" date="2019-03" db="EMBL/GenBank/DDBJ databases">
        <title>Genomic Encyclopedia of Type Strains, Phase IV (KMG-IV): sequencing the most valuable type-strain genomes for metagenomic binning, comparative biology and taxonomic classification.</title>
        <authorList>
            <person name="Goeker M."/>
        </authorList>
    </citation>
    <scope>NUCLEOTIDE SEQUENCE [LARGE SCALE GENOMIC DNA]</scope>
    <source>
        <strain evidence="3 4">DSM 25287</strain>
    </source>
</reference>
<dbReference type="Pfam" id="PF01497">
    <property type="entry name" value="Peripla_BP_2"/>
    <property type="match status" value="1"/>
</dbReference>
<name>A0A4R2L394_9GAMM</name>
<dbReference type="SUPFAM" id="SSF53807">
    <property type="entry name" value="Helical backbone' metal receptor"/>
    <property type="match status" value="1"/>
</dbReference>
<keyword evidence="4" id="KW-1185">Reference proteome</keyword>
<organism evidence="3 4">
    <name type="scientific">Plasticicumulans lactativorans</name>
    <dbReference type="NCBI Taxonomy" id="1133106"/>
    <lineage>
        <taxon>Bacteria</taxon>
        <taxon>Pseudomonadati</taxon>
        <taxon>Pseudomonadota</taxon>
        <taxon>Gammaproteobacteria</taxon>
        <taxon>Candidatus Competibacteraceae</taxon>
        <taxon>Plasticicumulans</taxon>
    </lineage>
</organism>
<feature type="domain" description="Fe/B12 periplasmic-binding" evidence="2">
    <location>
        <begin position="28"/>
        <end position="277"/>
    </location>
</feature>
<dbReference type="PROSITE" id="PS50983">
    <property type="entry name" value="FE_B12_PBP"/>
    <property type="match status" value="1"/>
</dbReference>
<protein>
    <submittedName>
        <fullName evidence="3">Substrate-binding family protein</fullName>
    </submittedName>
</protein>
<dbReference type="NCBIfam" id="NF038402">
    <property type="entry name" value="TroA_like"/>
    <property type="match status" value="1"/>
</dbReference>
<gene>
    <name evidence="3" type="ORF">EV699_11144</name>
</gene>
<dbReference type="InterPro" id="IPR054828">
    <property type="entry name" value="Vit_B12_bind_prot"/>
</dbReference>
<comment type="caution">
    <text evidence="3">The sequence shown here is derived from an EMBL/GenBank/DDBJ whole genome shotgun (WGS) entry which is preliminary data.</text>
</comment>
<dbReference type="PANTHER" id="PTHR30535">
    <property type="entry name" value="VITAMIN B12-BINDING PROTEIN"/>
    <property type="match status" value="1"/>
</dbReference>
<evidence type="ECO:0000313" key="4">
    <source>
        <dbReference type="Proteomes" id="UP000295765"/>
    </source>
</evidence>
<dbReference type="AlphaFoldDB" id="A0A4R2L394"/>
<dbReference type="OrthoDB" id="6495095at2"/>
<dbReference type="Proteomes" id="UP000295765">
    <property type="component" value="Unassembled WGS sequence"/>
</dbReference>